<dbReference type="PANTHER" id="PTHR11662:SF399">
    <property type="entry name" value="FI19708P1-RELATED"/>
    <property type="match status" value="1"/>
</dbReference>
<dbReference type="SUPFAM" id="SSF103473">
    <property type="entry name" value="MFS general substrate transporter"/>
    <property type="match status" value="1"/>
</dbReference>
<feature type="transmembrane region" description="Helical" evidence="6">
    <location>
        <begin position="93"/>
        <end position="113"/>
    </location>
</feature>
<dbReference type="InterPro" id="IPR011701">
    <property type="entry name" value="MFS"/>
</dbReference>
<dbReference type="EMBL" id="SJFN01000009">
    <property type="protein sequence ID" value="TBW39020.1"/>
    <property type="molecule type" value="Genomic_DNA"/>
</dbReference>
<protein>
    <submittedName>
        <fullName evidence="8">MFS transporter</fullName>
    </submittedName>
</protein>
<sequence length="440" mass="47572">MTETIPAARTVAPTAASPSAKPTRIRYFILALLLIATILNYVDRTNLGIAAPFLSKDLGLDKAQMGQIFAAFSLTYAFALVPGGIIADVLGSRIAYAFALTTWSIATLTQGFANGFNMLFGSRLAIGALESPAFPANARAVTMWFPTGERGFATSVYITGQYIGTPLFAGLLLWLANDFGWRSVFFTTGFGGLALGLAWYFLYRDPLDHPAANAAEIDEIRAGGGLVGKKERDAFEWRKAIKLLTYRPVLAICLGKYCNNSILIFFTTWFMTYLVEARHMTMIKVGIFQALPFLGATAGILLAGFFSDFFIRRGYSMSAARKAPLIIGTVLASSIVLVNFVESDVVVIAVLTVSFFAQGVASSSWAAVSEIAPRQYIGLTSGVTSLAANLAGITTPILIGYILHYTGEFYWALNIMGGVCLIGAFSYSFLLGPLYRIEMD</sequence>
<keyword evidence="3 6" id="KW-0812">Transmembrane</keyword>
<dbReference type="InterPro" id="IPR020846">
    <property type="entry name" value="MFS_dom"/>
</dbReference>
<dbReference type="GO" id="GO:0022857">
    <property type="term" value="F:transmembrane transporter activity"/>
    <property type="evidence" value="ECO:0007669"/>
    <property type="project" value="InterPro"/>
</dbReference>
<feature type="transmembrane region" description="Helical" evidence="6">
    <location>
        <begin position="63"/>
        <end position="87"/>
    </location>
</feature>
<evidence type="ECO:0000256" key="2">
    <source>
        <dbReference type="ARBA" id="ARBA00022475"/>
    </source>
</evidence>
<dbReference type="InterPro" id="IPR050382">
    <property type="entry name" value="MFS_Na/Anion_cotransporter"/>
</dbReference>
<keyword evidence="4 6" id="KW-1133">Transmembrane helix</keyword>
<dbReference type="CDD" id="cd17319">
    <property type="entry name" value="MFS_ExuT_GudP_like"/>
    <property type="match status" value="1"/>
</dbReference>
<dbReference type="AlphaFoldDB" id="A0A4V6MZ39"/>
<feature type="transmembrane region" description="Helical" evidence="6">
    <location>
        <begin position="323"/>
        <end position="341"/>
    </location>
</feature>
<proteinExistence type="predicted"/>
<dbReference type="InterPro" id="IPR000849">
    <property type="entry name" value="Sugar_P_transporter"/>
</dbReference>
<evidence type="ECO:0000256" key="4">
    <source>
        <dbReference type="ARBA" id="ARBA00022989"/>
    </source>
</evidence>
<comment type="subcellular location">
    <subcellularLocation>
        <location evidence="1">Cell membrane</location>
        <topology evidence="1">Multi-pass membrane protein</topology>
    </subcellularLocation>
</comment>
<evidence type="ECO:0000259" key="7">
    <source>
        <dbReference type="PROSITE" id="PS50850"/>
    </source>
</evidence>
<feature type="transmembrane region" description="Helical" evidence="6">
    <location>
        <begin position="347"/>
        <end position="367"/>
    </location>
</feature>
<dbReference type="PANTHER" id="PTHR11662">
    <property type="entry name" value="SOLUTE CARRIER FAMILY 17"/>
    <property type="match status" value="1"/>
</dbReference>
<feature type="transmembrane region" description="Helical" evidence="6">
    <location>
        <begin position="379"/>
        <end position="403"/>
    </location>
</feature>
<keyword evidence="9" id="KW-1185">Reference proteome</keyword>
<reference evidence="8 9" key="1">
    <citation type="submission" date="2019-02" db="EMBL/GenBank/DDBJ databases">
        <title>Siculibacillus lacustris gen. nov., sp. nov., a new rosette-forming bacterium isolated from a freshwater crater lake (Lake St. Ana, Romania).</title>
        <authorList>
            <person name="Felfoldi T."/>
            <person name="Marton Z."/>
            <person name="Szabo A."/>
            <person name="Mentes A."/>
            <person name="Boka K."/>
            <person name="Marialigeti K."/>
            <person name="Mathe I."/>
            <person name="Koncz M."/>
            <person name="Schumann P."/>
            <person name="Toth E."/>
        </authorList>
    </citation>
    <scope>NUCLEOTIDE SEQUENCE [LARGE SCALE GENOMIC DNA]</scope>
    <source>
        <strain evidence="8 9">SA-279</strain>
    </source>
</reference>
<keyword evidence="5 6" id="KW-0472">Membrane</keyword>
<evidence type="ECO:0000313" key="9">
    <source>
        <dbReference type="Proteomes" id="UP000292781"/>
    </source>
</evidence>
<feature type="transmembrane region" description="Helical" evidence="6">
    <location>
        <begin position="25"/>
        <end position="42"/>
    </location>
</feature>
<dbReference type="GO" id="GO:0005886">
    <property type="term" value="C:plasma membrane"/>
    <property type="evidence" value="ECO:0007669"/>
    <property type="project" value="UniProtKB-SubCell"/>
</dbReference>
<feature type="transmembrane region" description="Helical" evidence="6">
    <location>
        <begin position="257"/>
        <end position="275"/>
    </location>
</feature>
<feature type="transmembrane region" description="Helical" evidence="6">
    <location>
        <begin position="409"/>
        <end position="430"/>
    </location>
</feature>
<feature type="transmembrane region" description="Helical" evidence="6">
    <location>
        <begin position="287"/>
        <end position="311"/>
    </location>
</feature>
<dbReference type="PROSITE" id="PS50850">
    <property type="entry name" value="MFS"/>
    <property type="match status" value="1"/>
</dbReference>
<dbReference type="RefSeq" id="WP_131307911.1">
    <property type="nucleotide sequence ID" value="NZ_SJFN01000009.1"/>
</dbReference>
<dbReference type="Gene3D" id="1.20.1250.20">
    <property type="entry name" value="MFS general substrate transporter like domains"/>
    <property type="match status" value="2"/>
</dbReference>
<evidence type="ECO:0000313" key="8">
    <source>
        <dbReference type="EMBL" id="TBW39020.1"/>
    </source>
</evidence>
<gene>
    <name evidence="8" type="ORF">EYW49_07775</name>
</gene>
<feature type="transmembrane region" description="Helical" evidence="6">
    <location>
        <begin position="181"/>
        <end position="202"/>
    </location>
</feature>
<evidence type="ECO:0000256" key="5">
    <source>
        <dbReference type="ARBA" id="ARBA00023136"/>
    </source>
</evidence>
<dbReference type="InterPro" id="IPR036259">
    <property type="entry name" value="MFS_trans_sf"/>
</dbReference>
<comment type="caution">
    <text evidence="8">The sequence shown here is derived from an EMBL/GenBank/DDBJ whole genome shotgun (WGS) entry which is preliminary data.</text>
</comment>
<feature type="domain" description="Major facilitator superfamily (MFS) profile" evidence="7">
    <location>
        <begin position="29"/>
        <end position="435"/>
    </location>
</feature>
<accession>A0A4V6MZ39</accession>
<dbReference type="Proteomes" id="UP000292781">
    <property type="component" value="Unassembled WGS sequence"/>
</dbReference>
<name>A0A4V6MZ39_9HYPH</name>
<evidence type="ECO:0000256" key="6">
    <source>
        <dbReference type="SAM" id="Phobius"/>
    </source>
</evidence>
<evidence type="ECO:0000256" key="3">
    <source>
        <dbReference type="ARBA" id="ARBA00022692"/>
    </source>
</evidence>
<dbReference type="PIRSF" id="PIRSF002808">
    <property type="entry name" value="Hexose_phosphate_transp"/>
    <property type="match status" value="1"/>
</dbReference>
<organism evidence="8 9">
    <name type="scientific">Siculibacillus lacustris</name>
    <dbReference type="NCBI Taxonomy" id="1549641"/>
    <lineage>
        <taxon>Bacteria</taxon>
        <taxon>Pseudomonadati</taxon>
        <taxon>Pseudomonadota</taxon>
        <taxon>Alphaproteobacteria</taxon>
        <taxon>Hyphomicrobiales</taxon>
        <taxon>Ancalomicrobiaceae</taxon>
        <taxon>Siculibacillus</taxon>
    </lineage>
</organism>
<feature type="transmembrane region" description="Helical" evidence="6">
    <location>
        <begin position="152"/>
        <end position="175"/>
    </location>
</feature>
<dbReference type="Pfam" id="PF07690">
    <property type="entry name" value="MFS_1"/>
    <property type="match status" value="1"/>
</dbReference>
<evidence type="ECO:0000256" key="1">
    <source>
        <dbReference type="ARBA" id="ARBA00004651"/>
    </source>
</evidence>
<keyword evidence="2" id="KW-1003">Cell membrane</keyword>
<dbReference type="OrthoDB" id="9784658at2"/>